<dbReference type="PANTHER" id="PTHR11102:SF160">
    <property type="entry name" value="ERAD-ASSOCIATED E3 UBIQUITIN-PROTEIN LIGASE COMPONENT HRD3"/>
    <property type="match status" value="1"/>
</dbReference>
<dbReference type="OrthoDB" id="5365194at2"/>
<dbReference type="RefSeq" id="WP_094269510.1">
    <property type="nucleotide sequence ID" value="NZ_NOIH01000028.1"/>
</dbReference>
<reference evidence="2 3" key="1">
    <citation type="submission" date="2017-07" db="EMBL/GenBank/DDBJ databases">
        <title>Thauera sp. KNDSS-Mac4 genome sequence and assembly.</title>
        <authorList>
            <person name="Mayilraj S."/>
        </authorList>
    </citation>
    <scope>NUCLEOTIDE SEQUENCE [LARGE SCALE GENOMIC DNA]</scope>
    <source>
        <strain evidence="2 3">KNDSS-Mac4</strain>
    </source>
</reference>
<evidence type="ECO:0008006" key="4">
    <source>
        <dbReference type="Google" id="ProtNLM"/>
    </source>
</evidence>
<dbReference type="AlphaFoldDB" id="A0A235EWD5"/>
<dbReference type="PANTHER" id="PTHR11102">
    <property type="entry name" value="SEL-1-LIKE PROTEIN"/>
    <property type="match status" value="1"/>
</dbReference>
<dbReference type="EMBL" id="NOIH01000028">
    <property type="protein sequence ID" value="OYD52735.1"/>
    <property type="molecule type" value="Genomic_DNA"/>
</dbReference>
<dbReference type="Proteomes" id="UP000215181">
    <property type="component" value="Unassembled WGS sequence"/>
</dbReference>
<dbReference type="Gene3D" id="1.25.40.10">
    <property type="entry name" value="Tetratricopeptide repeat domain"/>
    <property type="match status" value="1"/>
</dbReference>
<organism evidence="2 3">
    <name type="scientific">Thauera propionica</name>
    <dbReference type="NCBI Taxonomy" id="2019431"/>
    <lineage>
        <taxon>Bacteria</taxon>
        <taxon>Pseudomonadati</taxon>
        <taxon>Pseudomonadota</taxon>
        <taxon>Betaproteobacteria</taxon>
        <taxon>Rhodocyclales</taxon>
        <taxon>Zoogloeaceae</taxon>
        <taxon>Thauera</taxon>
    </lineage>
</organism>
<dbReference type="Pfam" id="PF08238">
    <property type="entry name" value="Sel1"/>
    <property type="match status" value="3"/>
</dbReference>
<keyword evidence="3" id="KW-1185">Reference proteome</keyword>
<feature type="chain" id="PRO_5012601901" description="Sel1 repeat family protein" evidence="1">
    <location>
        <begin position="21"/>
        <end position="214"/>
    </location>
</feature>
<name>A0A235EWD5_9RHOO</name>
<evidence type="ECO:0000313" key="2">
    <source>
        <dbReference type="EMBL" id="OYD52735.1"/>
    </source>
</evidence>
<gene>
    <name evidence="2" type="ORF">CGK74_16495</name>
</gene>
<dbReference type="InterPro" id="IPR006597">
    <property type="entry name" value="Sel1-like"/>
</dbReference>
<dbReference type="SMART" id="SM00671">
    <property type="entry name" value="SEL1"/>
    <property type="match status" value="4"/>
</dbReference>
<feature type="signal peptide" evidence="1">
    <location>
        <begin position="1"/>
        <end position="20"/>
    </location>
</feature>
<proteinExistence type="predicted"/>
<accession>A0A235EWD5</accession>
<comment type="caution">
    <text evidence="2">The sequence shown here is derived from an EMBL/GenBank/DDBJ whole genome shotgun (WGS) entry which is preliminary data.</text>
</comment>
<sequence>MLRKLLFGCALVLLPQISFADYLQGMNALDRKDYATALRELRAAAEHGDGNAQVSLGLMYYNGRGVPTNYVEAMRWFKKAALRGDADALVILGEMYRNGNGVPESYAEAARWYQKAAEQGHPRAQGLLAAGYATGKGIPRNYVLAYKWASLAAASGDELARNLMDSLEQQMSNEDIADAQRLAAGFKPRGRCWSNDGMPVRTLLECSWAAPRSN</sequence>
<protein>
    <recommendedName>
        <fullName evidence="4">Sel1 repeat family protein</fullName>
    </recommendedName>
</protein>
<dbReference type="SUPFAM" id="SSF81901">
    <property type="entry name" value="HCP-like"/>
    <property type="match status" value="1"/>
</dbReference>
<dbReference type="InterPro" id="IPR050767">
    <property type="entry name" value="Sel1_AlgK"/>
</dbReference>
<keyword evidence="1" id="KW-0732">Signal</keyword>
<evidence type="ECO:0000256" key="1">
    <source>
        <dbReference type="SAM" id="SignalP"/>
    </source>
</evidence>
<dbReference type="InterPro" id="IPR011990">
    <property type="entry name" value="TPR-like_helical_dom_sf"/>
</dbReference>
<evidence type="ECO:0000313" key="3">
    <source>
        <dbReference type="Proteomes" id="UP000215181"/>
    </source>
</evidence>